<keyword evidence="1" id="KW-0732">Signal</keyword>
<sequence length="245" mass="28270">MKVKTIFLIGVFSICSTILFAQNVVLVTYEENQSGKISITKLTVNNNQSIYKTTSIKGFEETPGEFKKIVDNLEKSSIYLVKLFRENKILYPAIRVFDQKKQIILDSLNCIKWKLITGTTNLKYLGRKVKTAKCHFRGRNYSAMYCPDIPISDGPFKFNGLPGLILKISSDDNFVSYSATKIEFSKDVKFVIAPKYYTNQIKFWDYVNLAKKEMAADYQHFLSTLPPEQRNVKFDVKLDRVEMVF</sequence>
<reference evidence="2 3" key="1">
    <citation type="submission" date="2020-03" db="EMBL/GenBank/DDBJ databases">
        <authorList>
            <person name="Pitt A."/>
            <person name="Hahn M.W."/>
        </authorList>
    </citation>
    <scope>NUCLEOTIDE SEQUENCE [LARGE SCALE GENOMIC DNA]</scope>
    <source>
        <strain evidence="2 3">5A-MARBSE</strain>
    </source>
</reference>
<evidence type="ECO:0000313" key="3">
    <source>
        <dbReference type="Proteomes" id="UP001321186"/>
    </source>
</evidence>
<gene>
    <name evidence="2" type="ORF">G9H61_07650</name>
</gene>
<accession>A0ABT4JGB2</accession>
<keyword evidence="3" id="KW-1185">Reference proteome</keyword>
<comment type="caution">
    <text evidence="2">The sequence shown here is derived from an EMBL/GenBank/DDBJ whole genome shotgun (WGS) entry which is preliminary data.</text>
</comment>
<feature type="chain" id="PRO_5047060150" evidence="1">
    <location>
        <begin position="22"/>
        <end position="245"/>
    </location>
</feature>
<organism evidence="2 3">
    <name type="scientific">Aquirufa ecclesiirivi</name>
    <dbReference type="NCBI Taxonomy" id="2715124"/>
    <lineage>
        <taxon>Bacteria</taxon>
        <taxon>Pseudomonadati</taxon>
        <taxon>Bacteroidota</taxon>
        <taxon>Cytophagia</taxon>
        <taxon>Cytophagales</taxon>
        <taxon>Flectobacillaceae</taxon>
        <taxon>Aquirufa</taxon>
    </lineage>
</organism>
<evidence type="ECO:0000313" key="2">
    <source>
        <dbReference type="EMBL" id="MCZ2475314.1"/>
    </source>
</evidence>
<dbReference type="Proteomes" id="UP001321186">
    <property type="component" value="Unassembled WGS sequence"/>
</dbReference>
<protein>
    <submittedName>
        <fullName evidence="2">GLPGLI family protein</fullName>
    </submittedName>
</protein>
<dbReference type="RefSeq" id="WP_269004548.1">
    <property type="nucleotide sequence ID" value="NZ_JAANOH010000002.1"/>
</dbReference>
<name>A0ABT4JGB2_9BACT</name>
<dbReference type="EMBL" id="JAANOH010000002">
    <property type="protein sequence ID" value="MCZ2475314.1"/>
    <property type="molecule type" value="Genomic_DNA"/>
</dbReference>
<feature type="signal peptide" evidence="1">
    <location>
        <begin position="1"/>
        <end position="21"/>
    </location>
</feature>
<dbReference type="NCBIfam" id="TIGR01200">
    <property type="entry name" value="GLPGLI"/>
    <property type="match status" value="1"/>
</dbReference>
<dbReference type="Pfam" id="PF09697">
    <property type="entry name" value="Porph_ging"/>
    <property type="match status" value="1"/>
</dbReference>
<dbReference type="InterPro" id="IPR005901">
    <property type="entry name" value="GLPGLI"/>
</dbReference>
<proteinExistence type="predicted"/>
<evidence type="ECO:0000256" key="1">
    <source>
        <dbReference type="SAM" id="SignalP"/>
    </source>
</evidence>